<dbReference type="SUPFAM" id="SSF46626">
    <property type="entry name" value="Cytochrome c"/>
    <property type="match status" value="1"/>
</dbReference>
<dbReference type="InterPro" id="IPR055557">
    <property type="entry name" value="DUF7133"/>
</dbReference>
<evidence type="ECO:0000313" key="7">
    <source>
        <dbReference type="EMBL" id="WDE97778.1"/>
    </source>
</evidence>
<dbReference type="InterPro" id="IPR011989">
    <property type="entry name" value="ARM-like"/>
</dbReference>
<evidence type="ECO:0000256" key="5">
    <source>
        <dbReference type="SAM" id="SignalP"/>
    </source>
</evidence>
<gene>
    <name evidence="7" type="ORF">PQO03_18285</name>
</gene>
<dbReference type="Gene3D" id="1.10.760.10">
    <property type="entry name" value="Cytochrome c-like domain"/>
    <property type="match status" value="1"/>
</dbReference>
<dbReference type="Gene3D" id="1.25.10.10">
    <property type="entry name" value="Leucine-rich Repeat Variant"/>
    <property type="match status" value="1"/>
</dbReference>
<dbReference type="SUPFAM" id="SSF49785">
    <property type="entry name" value="Galactose-binding domain-like"/>
    <property type="match status" value="1"/>
</dbReference>
<keyword evidence="8" id="KW-1185">Reference proteome</keyword>
<dbReference type="InterPro" id="IPR013222">
    <property type="entry name" value="Glyco_hyd_98_carb-bd"/>
</dbReference>
<name>A0ABY7VWX8_9BACT</name>
<dbReference type="Pfam" id="PF08305">
    <property type="entry name" value="NPCBM"/>
    <property type="match status" value="1"/>
</dbReference>
<dbReference type="InterPro" id="IPR011042">
    <property type="entry name" value="6-blade_b-propeller_TolB-like"/>
</dbReference>
<dbReference type="InterPro" id="IPR011041">
    <property type="entry name" value="Quinoprot_gluc/sorb_DH_b-prop"/>
</dbReference>
<dbReference type="InterPro" id="IPR009056">
    <property type="entry name" value="Cyt_c-like_dom"/>
</dbReference>
<dbReference type="InterPro" id="IPR038637">
    <property type="entry name" value="NPCBM_sf"/>
</dbReference>
<keyword evidence="2 4" id="KW-0479">Metal-binding</keyword>
<dbReference type="Gene3D" id="2.60.120.1060">
    <property type="entry name" value="NPCBM/NEW2 domain"/>
    <property type="match status" value="1"/>
</dbReference>
<evidence type="ECO:0000313" key="8">
    <source>
        <dbReference type="Proteomes" id="UP001214250"/>
    </source>
</evidence>
<evidence type="ECO:0000256" key="3">
    <source>
        <dbReference type="ARBA" id="ARBA00023004"/>
    </source>
</evidence>
<protein>
    <submittedName>
        <fullName evidence="7">NPCBM/NEW2 domain-containing protein</fullName>
    </submittedName>
</protein>
<feature type="domain" description="Cytochrome c" evidence="6">
    <location>
        <begin position="879"/>
        <end position="1010"/>
    </location>
</feature>
<sequence>MKKFTKSFISLVALTTCLQAAQDAKTLKSQRFSGPDKTPCPAVIAASPYGDVFVGVDMQGSLGKKINMGMIKRLRDKNNDGIADELTDYARVDNPRGIVSIGNQLIVLHCTQKDGKVYGQDISLFVDADNDGVADGPGKVLVKGIGNPKFIQSRGADHCTNNIRLGIDGWLYISIGDFGFVNAEGVDGNKLTFYGGGVARVRPDGTELEMFVHGTRNVYDVAIDPFMNVFSRENTNDGVGWWVRFNHYIQSAEYGYPCLYKNFIEDMIPALGMYGGGSGTGALYLQEPGWPKEYNNKPLMADWGRSTIFIHDVKTDGPTFTDIPSEFLKVSQVADLDVDASGRMYVAAWNGAGYKGNPNKGYVERYVPAGWKYKVFPDLTKASKTELLGFIDTASATARVYAQQEILARKDQSYINDLVQLAKSAKTLEARVAAVYTLAQLAQGSAFTELVKLSKIAELREHAVRLMGDRKPFNQKADVKLISSYLKDENPRVQVAAAVALGRIGKKLVGDDLISVATPPQRKAFAQAEVKAEVKSKVAKEVKEFASVKVTYKNNTVEIKGDISTYKSLVLIVDSLGSNGGDHAAWIEPTVILKNGQKIALTSVKWKKAKGGWGKTVVNKDCLGKELKNLKGETLKGIGTHASSMIEYKLPKGAKSFTAKGILSSGAQKSATVKFIVSSAAKKSLQKPTSSKDAKTECSAPNPSIILPHIARQALVQLNGYEAAIKALNSNDKIQQEAALNTMKFMHEVNVVDALIERLKSADPELKKKTYSVLMRLQQKDVDWDGSTWWSTRPNPAGPYFEPTPWAQSERIASVLKAYLASQASEDKEQILAELKKNRCVLDASAKVAEPKKPLKAGDIKLADSAIEDVIVYLTKNKGNAKRGQELIKTVGCIACHNTEFGMAVKGPDLSKLGNMSKAALAESIIRPGASIAQSWKTVTMADGTVHIGTVVKQSPKQIVLHNIAGIATKLDTKQVKKIEPGLNMMSLHLVDGLSLQQFTDLLEYIQSMDTKRKK</sequence>
<dbReference type="Pfam" id="PF23500">
    <property type="entry name" value="DUF7133"/>
    <property type="match status" value="1"/>
</dbReference>
<proteinExistence type="predicted"/>
<dbReference type="RefSeq" id="WP_274152373.1">
    <property type="nucleotide sequence ID" value="NZ_CP117812.1"/>
</dbReference>
<accession>A0ABY7VWX8</accession>
<keyword evidence="3 4" id="KW-0408">Iron</keyword>
<dbReference type="PANTHER" id="PTHR33546">
    <property type="entry name" value="LARGE, MULTIFUNCTIONAL SECRETED PROTEIN-RELATED"/>
    <property type="match status" value="1"/>
</dbReference>
<dbReference type="SUPFAM" id="SSF50952">
    <property type="entry name" value="Soluble quinoprotein glucose dehydrogenase"/>
    <property type="match status" value="1"/>
</dbReference>
<dbReference type="InterPro" id="IPR016024">
    <property type="entry name" value="ARM-type_fold"/>
</dbReference>
<dbReference type="PROSITE" id="PS51007">
    <property type="entry name" value="CYTC"/>
    <property type="match status" value="1"/>
</dbReference>
<evidence type="ECO:0000256" key="2">
    <source>
        <dbReference type="ARBA" id="ARBA00022723"/>
    </source>
</evidence>
<dbReference type="SUPFAM" id="SSF48371">
    <property type="entry name" value="ARM repeat"/>
    <property type="match status" value="1"/>
</dbReference>
<dbReference type="Proteomes" id="UP001214250">
    <property type="component" value="Chromosome 2"/>
</dbReference>
<dbReference type="InterPro" id="IPR008979">
    <property type="entry name" value="Galactose-bd-like_sf"/>
</dbReference>
<evidence type="ECO:0000256" key="4">
    <source>
        <dbReference type="PROSITE-ProRule" id="PRU00433"/>
    </source>
</evidence>
<keyword evidence="5" id="KW-0732">Signal</keyword>
<dbReference type="EMBL" id="CP117812">
    <property type="protein sequence ID" value="WDE97778.1"/>
    <property type="molecule type" value="Genomic_DNA"/>
</dbReference>
<keyword evidence="1 4" id="KW-0349">Heme</keyword>
<reference evidence="7 8" key="1">
    <citation type="submission" date="2023-02" db="EMBL/GenBank/DDBJ databases">
        <title>Genome sequence of Lentisphaera profundi SAORIC-696.</title>
        <authorList>
            <person name="Kim e."/>
            <person name="Cho J.-C."/>
            <person name="Choi A."/>
            <person name="Kang I."/>
        </authorList>
    </citation>
    <scope>NUCLEOTIDE SEQUENCE [LARGE SCALE GENOMIC DNA]</scope>
    <source>
        <strain evidence="7 8">SAORIC-696</strain>
    </source>
</reference>
<feature type="chain" id="PRO_5045701450" evidence="5">
    <location>
        <begin position="21"/>
        <end position="1015"/>
    </location>
</feature>
<evidence type="ECO:0000259" key="6">
    <source>
        <dbReference type="PROSITE" id="PS51007"/>
    </source>
</evidence>
<dbReference type="InterPro" id="IPR036909">
    <property type="entry name" value="Cyt_c-like_dom_sf"/>
</dbReference>
<dbReference type="PANTHER" id="PTHR33546:SF1">
    <property type="entry name" value="LARGE, MULTIFUNCTIONAL SECRETED PROTEIN"/>
    <property type="match status" value="1"/>
</dbReference>
<organism evidence="7 8">
    <name type="scientific">Lentisphaera profundi</name>
    <dbReference type="NCBI Taxonomy" id="1658616"/>
    <lineage>
        <taxon>Bacteria</taxon>
        <taxon>Pseudomonadati</taxon>
        <taxon>Lentisphaerota</taxon>
        <taxon>Lentisphaeria</taxon>
        <taxon>Lentisphaerales</taxon>
        <taxon>Lentisphaeraceae</taxon>
        <taxon>Lentisphaera</taxon>
    </lineage>
</organism>
<dbReference type="Gene3D" id="2.120.10.30">
    <property type="entry name" value="TolB, C-terminal domain"/>
    <property type="match status" value="1"/>
</dbReference>
<feature type="signal peptide" evidence="5">
    <location>
        <begin position="1"/>
        <end position="20"/>
    </location>
</feature>
<evidence type="ECO:0000256" key="1">
    <source>
        <dbReference type="ARBA" id="ARBA00022617"/>
    </source>
</evidence>